<dbReference type="RefSeq" id="XP_001796687.1">
    <property type="nucleotide sequence ID" value="XM_001796635.1"/>
</dbReference>
<evidence type="ECO:0000313" key="2">
    <source>
        <dbReference type="Proteomes" id="UP000001055"/>
    </source>
</evidence>
<dbReference type="Proteomes" id="UP000001055">
    <property type="component" value="Unassembled WGS sequence"/>
</dbReference>
<accession>Q0UPK4</accession>
<dbReference type="EMBL" id="CH445333">
    <property type="protein sequence ID" value="EAT86141.1"/>
    <property type="molecule type" value="Genomic_DNA"/>
</dbReference>
<dbReference type="KEGG" id="pno:SNOG_06310"/>
<dbReference type="InParanoid" id="Q0UPK4"/>
<sequence length="80" mass="8525">MRWVLPGAVGRGARSSRTLACDVQSTVSQVEVRWRNICTALCKGRCWKLLCGAEGANGGIVATFSVRAQGPSNSTDLDMP</sequence>
<evidence type="ECO:0000313" key="1">
    <source>
        <dbReference type="EMBL" id="EAT86141.1"/>
    </source>
</evidence>
<name>Q0UPK4_PHANO</name>
<dbReference type="GeneID" id="5973566"/>
<protein>
    <submittedName>
        <fullName evidence="1">Uncharacterized protein</fullName>
    </submittedName>
</protein>
<reference evidence="2" key="1">
    <citation type="journal article" date="2007" name="Plant Cell">
        <title>Dothideomycete-plant interactions illuminated by genome sequencing and EST analysis of the wheat pathogen Stagonospora nodorum.</title>
        <authorList>
            <person name="Hane J.K."/>
            <person name="Lowe R.G."/>
            <person name="Solomon P.S."/>
            <person name="Tan K.C."/>
            <person name="Schoch C.L."/>
            <person name="Spatafora J.W."/>
            <person name="Crous P.W."/>
            <person name="Kodira C."/>
            <person name="Birren B.W."/>
            <person name="Galagan J.E."/>
            <person name="Torriani S.F."/>
            <person name="McDonald B.A."/>
            <person name="Oliver R.P."/>
        </authorList>
    </citation>
    <scope>NUCLEOTIDE SEQUENCE [LARGE SCALE GENOMIC DNA]</scope>
    <source>
        <strain evidence="2">SN15 / ATCC MYA-4574 / FGSC 10173</strain>
    </source>
</reference>
<organism evidence="1 2">
    <name type="scientific">Phaeosphaeria nodorum (strain SN15 / ATCC MYA-4574 / FGSC 10173)</name>
    <name type="common">Glume blotch fungus</name>
    <name type="synonym">Parastagonospora nodorum</name>
    <dbReference type="NCBI Taxonomy" id="321614"/>
    <lineage>
        <taxon>Eukaryota</taxon>
        <taxon>Fungi</taxon>
        <taxon>Dikarya</taxon>
        <taxon>Ascomycota</taxon>
        <taxon>Pezizomycotina</taxon>
        <taxon>Dothideomycetes</taxon>
        <taxon>Pleosporomycetidae</taxon>
        <taxon>Pleosporales</taxon>
        <taxon>Pleosporineae</taxon>
        <taxon>Phaeosphaeriaceae</taxon>
        <taxon>Parastagonospora</taxon>
    </lineage>
</organism>
<proteinExistence type="predicted"/>
<dbReference type="AlphaFoldDB" id="Q0UPK4"/>
<gene>
    <name evidence="1" type="ORF">SNOG_06310</name>
</gene>